<name>A0ABX1GE52_9GAMM</name>
<proteinExistence type="predicted"/>
<dbReference type="InterPro" id="IPR016893">
    <property type="entry name" value="UCP028589"/>
</dbReference>
<gene>
    <name evidence="1" type="ORF">HCU74_08400</name>
</gene>
<reference evidence="1 2" key="1">
    <citation type="submission" date="2020-04" db="EMBL/GenBank/DDBJ databases">
        <authorList>
            <person name="Yoon J."/>
        </authorList>
    </citation>
    <scope>NUCLEOTIDE SEQUENCE [LARGE SCALE GENOMIC DNA]</scope>
    <source>
        <strain evidence="1 2">KMU-166</strain>
    </source>
</reference>
<protein>
    <recommendedName>
        <fullName evidence="3">Major tail protein</fullName>
    </recommendedName>
</protein>
<dbReference type="EMBL" id="JAAWWK010000002">
    <property type="protein sequence ID" value="NKI17436.1"/>
    <property type="molecule type" value="Genomic_DNA"/>
</dbReference>
<evidence type="ECO:0000313" key="1">
    <source>
        <dbReference type="EMBL" id="NKI17436.1"/>
    </source>
</evidence>
<sequence length="250" mass="26386">MAQQTYSYMGKGKIYLRSTSGGGAMPIGNCSALTLSVETNSVTQPNYQVAGGGVANEIQRISTVSLAMTMLEFRPKNLQIALRGTIAAVTAGTVTDERHEAYADGLVAFDHVPDKGETITVTHDPDGTPVALTLGTDYQVTGAGIVMLDSGNYVDGDQIGVDYTKVAGNAIEAMTGSGDEYELIFDGLNEAETDKAVIIRVHRVKWSPTSGLGFIGEDFGELPLEGSVLVDSTKVGAGISQYFKVTFADE</sequence>
<comment type="caution">
    <text evidence="1">The sequence shown here is derived from an EMBL/GenBank/DDBJ whole genome shotgun (WGS) entry which is preliminary data.</text>
</comment>
<organism evidence="1 2">
    <name type="scientific">Spongiibacter thalassae</name>
    <dbReference type="NCBI Taxonomy" id="2721624"/>
    <lineage>
        <taxon>Bacteria</taxon>
        <taxon>Pseudomonadati</taxon>
        <taxon>Pseudomonadota</taxon>
        <taxon>Gammaproteobacteria</taxon>
        <taxon>Cellvibrionales</taxon>
        <taxon>Spongiibacteraceae</taxon>
        <taxon>Spongiibacter</taxon>
    </lineage>
</organism>
<accession>A0ABX1GE52</accession>
<dbReference type="RefSeq" id="WP_168449932.1">
    <property type="nucleotide sequence ID" value="NZ_JAAWWK010000002.1"/>
</dbReference>
<keyword evidence="2" id="KW-1185">Reference proteome</keyword>
<evidence type="ECO:0000313" key="2">
    <source>
        <dbReference type="Proteomes" id="UP000765845"/>
    </source>
</evidence>
<dbReference type="Proteomes" id="UP000765845">
    <property type="component" value="Unassembled WGS sequence"/>
</dbReference>
<evidence type="ECO:0008006" key="3">
    <source>
        <dbReference type="Google" id="ProtNLM"/>
    </source>
</evidence>
<dbReference type="PIRSF" id="PIRSF028589">
    <property type="entry name" value="UCP028589"/>
    <property type="match status" value="1"/>
</dbReference>